<dbReference type="AlphaFoldDB" id="A0A328TDU0"/>
<gene>
    <name evidence="1" type="ORF">ACZ87_03891</name>
</gene>
<sequence>MHLLSEFAPSACEHNTTSITISKPSMVQIPHQAYIDAVFITG</sequence>
<dbReference type="EMBL" id="LJAM02000857">
    <property type="protein sequence ID" value="RAP68090.1"/>
    <property type="molecule type" value="Genomic_DNA"/>
</dbReference>
<reference evidence="1" key="1">
    <citation type="submission" date="2018-04" db="EMBL/GenBank/DDBJ databases">
        <title>Genomes of the Obligate Erwinia dacicola and Facultative Enterobacter sp. OLF Endosymbionts of the Olive Fruit fly, Bactrocera oleae.</title>
        <authorList>
            <person name="Estes A.M."/>
            <person name="Hearn D.J."/>
            <person name="Agarwal S."/>
            <person name="Pierson E.A."/>
            <person name="Dunning-Hotopp J.C."/>
        </authorList>
    </citation>
    <scope>NUCLEOTIDE SEQUENCE [LARGE SCALE GENOMIC DNA]</scope>
    <source>
        <strain evidence="1">Oroville</strain>
    </source>
</reference>
<proteinExistence type="predicted"/>
<accession>A0A328TDU0</accession>
<organism evidence="1 2">
    <name type="scientific">Candidatus Erwinia dacicola</name>
    <dbReference type="NCBI Taxonomy" id="252393"/>
    <lineage>
        <taxon>Bacteria</taxon>
        <taxon>Pseudomonadati</taxon>
        <taxon>Pseudomonadota</taxon>
        <taxon>Gammaproteobacteria</taxon>
        <taxon>Enterobacterales</taxon>
        <taxon>Erwiniaceae</taxon>
        <taxon>Erwinia</taxon>
    </lineage>
</organism>
<protein>
    <submittedName>
        <fullName evidence="1">Uncharacterized protein</fullName>
    </submittedName>
</protein>
<keyword evidence="2" id="KW-1185">Reference proteome</keyword>
<evidence type="ECO:0000313" key="2">
    <source>
        <dbReference type="Proteomes" id="UP000244334"/>
    </source>
</evidence>
<name>A0A328TDU0_9GAMM</name>
<comment type="caution">
    <text evidence="1">The sequence shown here is derived from an EMBL/GenBank/DDBJ whole genome shotgun (WGS) entry which is preliminary data.</text>
</comment>
<dbReference type="Proteomes" id="UP000244334">
    <property type="component" value="Unassembled WGS sequence"/>
</dbReference>
<evidence type="ECO:0000313" key="1">
    <source>
        <dbReference type="EMBL" id="RAP68090.1"/>
    </source>
</evidence>